<keyword evidence="2" id="KW-1185">Reference proteome</keyword>
<proteinExistence type="predicted"/>
<evidence type="ECO:0000313" key="1">
    <source>
        <dbReference type="EMBL" id="MFC4059271.1"/>
    </source>
</evidence>
<evidence type="ECO:0000313" key="2">
    <source>
        <dbReference type="Proteomes" id="UP001595850"/>
    </source>
</evidence>
<dbReference type="EMBL" id="JBHSBM010000017">
    <property type="protein sequence ID" value="MFC4059271.1"/>
    <property type="molecule type" value="Genomic_DNA"/>
</dbReference>
<dbReference type="Proteomes" id="UP001595850">
    <property type="component" value="Unassembled WGS sequence"/>
</dbReference>
<organism evidence="1 2">
    <name type="scientific">Planomonospora corallina</name>
    <dbReference type="NCBI Taxonomy" id="1806052"/>
    <lineage>
        <taxon>Bacteria</taxon>
        <taxon>Bacillati</taxon>
        <taxon>Actinomycetota</taxon>
        <taxon>Actinomycetes</taxon>
        <taxon>Streptosporangiales</taxon>
        <taxon>Streptosporangiaceae</taxon>
        <taxon>Planomonospora</taxon>
    </lineage>
</organism>
<comment type="caution">
    <text evidence="1">The sequence shown here is derived from an EMBL/GenBank/DDBJ whole genome shotgun (WGS) entry which is preliminary data.</text>
</comment>
<name>A0ABV8I518_9ACTN</name>
<dbReference type="RefSeq" id="WP_377287593.1">
    <property type="nucleotide sequence ID" value="NZ_JBHSBM010000017.1"/>
</dbReference>
<protein>
    <submittedName>
        <fullName evidence="1">Uncharacterized protein</fullName>
    </submittedName>
</protein>
<accession>A0ABV8I518</accession>
<reference evidence="2" key="1">
    <citation type="journal article" date="2019" name="Int. J. Syst. Evol. Microbiol.">
        <title>The Global Catalogue of Microorganisms (GCM) 10K type strain sequencing project: providing services to taxonomists for standard genome sequencing and annotation.</title>
        <authorList>
            <consortium name="The Broad Institute Genomics Platform"/>
            <consortium name="The Broad Institute Genome Sequencing Center for Infectious Disease"/>
            <person name="Wu L."/>
            <person name="Ma J."/>
        </authorList>
    </citation>
    <scope>NUCLEOTIDE SEQUENCE [LARGE SCALE GENOMIC DNA]</scope>
    <source>
        <strain evidence="2">TBRC 4489</strain>
    </source>
</reference>
<gene>
    <name evidence="1" type="ORF">ACFOWE_13270</name>
</gene>
<sequence length="88" mass="9678">MIRTGNAMHWRPTAAARLMTFDPEGLTPAQCEGDACVACHKRWPRPRIRIGRLPNDAILFACPECAEALLPQPAADVRPLSRSVVLTT</sequence>